<dbReference type="Pfam" id="PF00072">
    <property type="entry name" value="Response_reg"/>
    <property type="match status" value="1"/>
</dbReference>
<dbReference type="Gene3D" id="3.40.50.2300">
    <property type="match status" value="1"/>
</dbReference>
<protein>
    <submittedName>
        <fullName evidence="4">Response regulator</fullName>
    </submittedName>
</protein>
<dbReference type="PROSITE" id="PS50110">
    <property type="entry name" value="RESPONSE_REGULATORY"/>
    <property type="match status" value="1"/>
</dbReference>
<comment type="caution">
    <text evidence="4">The sequence shown here is derived from an EMBL/GenBank/DDBJ whole genome shotgun (WGS) entry which is preliminary data.</text>
</comment>
<keyword evidence="1 2" id="KW-0597">Phosphoprotein</keyword>
<evidence type="ECO:0000256" key="2">
    <source>
        <dbReference type="PROSITE-ProRule" id="PRU00169"/>
    </source>
</evidence>
<reference evidence="4 5" key="1">
    <citation type="journal article" date="2020" name="Insects">
        <title>Bacteria Belonging to Pseudomonas typographi sp. nov. from the Bark Beetle Ips typographus Have Genomic Potential to Aid in the Host Ecology.</title>
        <authorList>
            <person name="Peral-Aranega E."/>
            <person name="Saati-Santamaria Z."/>
            <person name="Kolarik M."/>
            <person name="Rivas R."/>
            <person name="Garcia-Fraile P."/>
        </authorList>
    </citation>
    <scope>NUCLEOTIDE SEQUENCE [LARGE SCALE GENOMIC DNA]</scope>
    <source>
        <strain evidence="4 5">CA3A</strain>
    </source>
</reference>
<organism evidence="4 5">
    <name type="scientific">Pseudomonas typographi</name>
    <dbReference type="NCBI Taxonomy" id="2715964"/>
    <lineage>
        <taxon>Bacteria</taxon>
        <taxon>Pseudomonadati</taxon>
        <taxon>Pseudomonadota</taxon>
        <taxon>Gammaproteobacteria</taxon>
        <taxon>Pseudomonadales</taxon>
        <taxon>Pseudomonadaceae</taxon>
        <taxon>Pseudomonas</taxon>
    </lineage>
</organism>
<evidence type="ECO:0000313" key="4">
    <source>
        <dbReference type="EMBL" id="MBD1602492.1"/>
    </source>
</evidence>
<dbReference type="Proteomes" id="UP000805841">
    <property type="component" value="Unassembled WGS sequence"/>
</dbReference>
<dbReference type="InterPro" id="IPR050595">
    <property type="entry name" value="Bact_response_regulator"/>
</dbReference>
<dbReference type="SMART" id="SM00448">
    <property type="entry name" value="REC"/>
    <property type="match status" value="1"/>
</dbReference>
<dbReference type="PANTHER" id="PTHR44591">
    <property type="entry name" value="STRESS RESPONSE REGULATOR PROTEIN 1"/>
    <property type="match status" value="1"/>
</dbReference>
<dbReference type="RefSeq" id="WP_190427594.1">
    <property type="nucleotide sequence ID" value="NZ_JAAOCA010000102.1"/>
</dbReference>
<feature type="domain" description="Response regulatory" evidence="3">
    <location>
        <begin position="14"/>
        <end position="127"/>
    </location>
</feature>
<name>A0ABR7ZAQ4_9PSED</name>
<evidence type="ECO:0000313" key="5">
    <source>
        <dbReference type="Proteomes" id="UP000805841"/>
    </source>
</evidence>
<dbReference type="InterPro" id="IPR001789">
    <property type="entry name" value="Sig_transdc_resp-reg_receiver"/>
</dbReference>
<gene>
    <name evidence="4" type="ORF">HAQ05_27885</name>
</gene>
<evidence type="ECO:0000256" key="1">
    <source>
        <dbReference type="ARBA" id="ARBA00022553"/>
    </source>
</evidence>
<proteinExistence type="predicted"/>
<dbReference type="InterPro" id="IPR011006">
    <property type="entry name" value="CheY-like_superfamily"/>
</dbReference>
<evidence type="ECO:0000259" key="3">
    <source>
        <dbReference type="PROSITE" id="PS50110"/>
    </source>
</evidence>
<dbReference type="EMBL" id="JAAOCA010000102">
    <property type="protein sequence ID" value="MBD1602492.1"/>
    <property type="molecule type" value="Genomic_DNA"/>
</dbReference>
<sequence length="130" mass="14050">MTDYASLPSTESPVVLVVEDDSILRDLLVEVVTGMGAVVHSEDTVDNGFRALQDHPELNLVITDVVTPGSLNGWELAQEVHEHHPGVPVLITSGFTSEWFGQLPPGARFISKPWTLDEICNAVSACLEAT</sequence>
<dbReference type="PANTHER" id="PTHR44591:SF21">
    <property type="entry name" value="TWO-COMPONENT RESPONSE REGULATOR"/>
    <property type="match status" value="1"/>
</dbReference>
<dbReference type="SUPFAM" id="SSF52172">
    <property type="entry name" value="CheY-like"/>
    <property type="match status" value="1"/>
</dbReference>
<accession>A0ABR7ZAQ4</accession>
<feature type="modified residue" description="4-aspartylphosphate" evidence="2">
    <location>
        <position position="64"/>
    </location>
</feature>
<keyword evidence="5" id="KW-1185">Reference proteome</keyword>